<evidence type="ECO:0000256" key="1">
    <source>
        <dbReference type="SAM" id="Phobius"/>
    </source>
</evidence>
<dbReference type="RefSeq" id="WP_338531384.1">
    <property type="nucleotide sequence ID" value="NZ_CP030941.1"/>
</dbReference>
<keyword evidence="4" id="KW-1185">Reference proteome</keyword>
<evidence type="ECO:0000259" key="2">
    <source>
        <dbReference type="Pfam" id="PF07786"/>
    </source>
</evidence>
<sequence>MQNAGEQHRRIELIDAVRGLALVAMAVYHFTWDLEFFGYLEPFTSVTGGWKIFARCIASSFLFLVGVSLVLAHARSFRAGPFAKRLAAIVAAAAAITLVTWWLMPEQFIFFGILHHIAVASVLGLLLLRLPAMLLAALAVLVVAAPHLISWPFLDHPALWWTGLSQNVPASNDYIPIFPWFGAVLSGMAAAKVARSTGLTARMAAWRPASRIPVLGWAGRHSLAFYLLHQPVLISCVWIIAQLYPPSVDTAGIEAGFMRMCTNQCAQSREQALCASYCGCIVEEARASGRTQVLARGAEDDEATQWVQDTISFCAGNDSE</sequence>
<feature type="transmembrane region" description="Helical" evidence="1">
    <location>
        <begin position="12"/>
        <end position="32"/>
    </location>
</feature>
<evidence type="ECO:0000313" key="3">
    <source>
        <dbReference type="EMBL" id="UUP19208.1"/>
    </source>
</evidence>
<organism evidence="3 4">
    <name type="scientific">Nitratireductor thuwali</name>
    <dbReference type="NCBI Taxonomy" id="2267699"/>
    <lineage>
        <taxon>Bacteria</taxon>
        <taxon>Pseudomonadati</taxon>
        <taxon>Pseudomonadota</taxon>
        <taxon>Alphaproteobacteria</taxon>
        <taxon>Hyphomicrobiales</taxon>
        <taxon>Phyllobacteriaceae</taxon>
        <taxon>Nitratireductor</taxon>
    </lineage>
</organism>
<evidence type="ECO:0000313" key="4">
    <source>
        <dbReference type="Proteomes" id="UP001342418"/>
    </source>
</evidence>
<keyword evidence="1" id="KW-1133">Transmembrane helix</keyword>
<feature type="transmembrane region" description="Helical" evidence="1">
    <location>
        <begin position="86"/>
        <end position="103"/>
    </location>
</feature>
<gene>
    <name evidence="3" type="ORF">NTH_03703</name>
</gene>
<protein>
    <recommendedName>
        <fullName evidence="2">Heparan-alpha-glucosaminide N-acetyltransferase catalytic domain-containing protein</fullName>
    </recommendedName>
</protein>
<dbReference type="Pfam" id="PF07786">
    <property type="entry name" value="HGSNAT_cat"/>
    <property type="match status" value="1"/>
</dbReference>
<feature type="transmembrane region" description="Helical" evidence="1">
    <location>
        <begin position="109"/>
        <end position="128"/>
    </location>
</feature>
<reference evidence="3 4" key="1">
    <citation type="submission" date="2018-07" db="EMBL/GenBank/DDBJ databases">
        <title>Genome sequence of Nitratireductor thuwali#1536.</title>
        <authorList>
            <person name="Michoud G."/>
            <person name="Merlino G."/>
            <person name="Sefrji F.O."/>
            <person name="Daffonchio D."/>
        </authorList>
    </citation>
    <scope>NUCLEOTIDE SEQUENCE [LARGE SCALE GENOMIC DNA]</scope>
    <source>
        <strain evidence="4">Nit1536</strain>
    </source>
</reference>
<proteinExistence type="predicted"/>
<feature type="transmembrane region" description="Helical" evidence="1">
    <location>
        <begin position="135"/>
        <end position="154"/>
    </location>
</feature>
<feature type="domain" description="Heparan-alpha-glucosaminide N-acetyltransferase catalytic" evidence="2">
    <location>
        <begin position="10"/>
        <end position="231"/>
    </location>
</feature>
<name>A0ABY5MMJ4_9HYPH</name>
<dbReference type="Proteomes" id="UP001342418">
    <property type="component" value="Chromosome"/>
</dbReference>
<keyword evidence="1" id="KW-0472">Membrane</keyword>
<dbReference type="InterPro" id="IPR012429">
    <property type="entry name" value="HGSNAT_cat"/>
</dbReference>
<accession>A0ABY5MMJ4</accession>
<keyword evidence="1" id="KW-0812">Transmembrane</keyword>
<feature type="transmembrane region" description="Helical" evidence="1">
    <location>
        <begin position="174"/>
        <end position="194"/>
    </location>
</feature>
<dbReference type="EMBL" id="CP030941">
    <property type="protein sequence ID" value="UUP19208.1"/>
    <property type="molecule type" value="Genomic_DNA"/>
</dbReference>
<feature type="transmembrane region" description="Helical" evidence="1">
    <location>
        <begin position="52"/>
        <end position="74"/>
    </location>
</feature>